<protein>
    <submittedName>
        <fullName evidence="6">HSP20 family protein</fullName>
    </submittedName>
</protein>
<dbReference type="CDD" id="cd06464">
    <property type="entry name" value="ACD_sHsps-like"/>
    <property type="match status" value="1"/>
</dbReference>
<organism evidence="6 8">
    <name type="scientific">Rhizobium leguminosarum</name>
    <dbReference type="NCBI Taxonomy" id="384"/>
    <lineage>
        <taxon>Bacteria</taxon>
        <taxon>Pseudomonadati</taxon>
        <taxon>Pseudomonadota</taxon>
        <taxon>Alphaproteobacteria</taxon>
        <taxon>Hyphomicrobiales</taxon>
        <taxon>Rhizobiaceae</taxon>
        <taxon>Rhizobium/Agrobacterium group</taxon>
        <taxon>Rhizobium</taxon>
    </lineage>
</organism>
<evidence type="ECO:0000259" key="4">
    <source>
        <dbReference type="PROSITE" id="PS01031"/>
    </source>
</evidence>
<dbReference type="PROSITE" id="PS01031">
    <property type="entry name" value="SHSP"/>
    <property type="match status" value="1"/>
</dbReference>
<evidence type="ECO:0000313" key="7">
    <source>
        <dbReference type="Proteomes" id="UP000517187"/>
    </source>
</evidence>
<dbReference type="Proteomes" id="UP000535276">
    <property type="component" value="Unassembled WGS sequence"/>
</dbReference>
<proteinExistence type="inferred from homology"/>
<dbReference type="Proteomes" id="UP000517187">
    <property type="component" value="Unassembled WGS sequence"/>
</dbReference>
<dbReference type="AlphaFoldDB" id="A0A7Z0DUA0"/>
<dbReference type="PANTHER" id="PTHR46733">
    <property type="entry name" value="26.5 KDA HEAT SHOCK PROTEIN, MITOCHONDRIAL"/>
    <property type="match status" value="1"/>
</dbReference>
<gene>
    <name evidence="5" type="ORF">GGE66_003307</name>
    <name evidence="6" type="ORF">GGI64_000149</name>
</gene>
<dbReference type="PANTHER" id="PTHR46733:SF4">
    <property type="entry name" value="HEAT SHOCK PROTEIN 21, CHLOROPLASTIC"/>
    <property type="match status" value="1"/>
</dbReference>
<reference evidence="6 8" key="1">
    <citation type="submission" date="2020-07" db="EMBL/GenBank/DDBJ databases">
        <title>Genomic Encyclopedia of Type Strains, Phase IV (KMG-V): Genome sequencing to study the core and pangenomes of soil and plant-associated prokaryotes.</title>
        <authorList>
            <person name="Whitman W."/>
        </authorList>
    </citation>
    <scope>NUCLEOTIDE SEQUENCE [LARGE SCALE GENOMIC DNA]</scope>
    <source>
        <strain evidence="5 7">SEMIA 4011</strain>
        <strain evidence="6 8">SEMIA 4052</strain>
    </source>
</reference>
<keyword evidence="1" id="KW-0346">Stress response</keyword>
<dbReference type="EMBL" id="JACBZV010000001">
    <property type="protein sequence ID" value="NYJ09130.1"/>
    <property type="molecule type" value="Genomic_DNA"/>
</dbReference>
<evidence type="ECO:0000313" key="8">
    <source>
        <dbReference type="Proteomes" id="UP000535276"/>
    </source>
</evidence>
<evidence type="ECO:0000256" key="2">
    <source>
        <dbReference type="PROSITE-ProRule" id="PRU00285"/>
    </source>
</evidence>
<evidence type="ECO:0000256" key="3">
    <source>
        <dbReference type="RuleBase" id="RU003616"/>
    </source>
</evidence>
<sequence>MRVTDLIPWKSARGLEPAARSERDPIAALQNDVNRAFDEFLGLFEMPFSGFPASFLDNGSGIQVDIAETDKEVKVSAELPGTDDADIDVKVSDGALIISSEKKTDREIDENGYILRERGFGRVERVLPLPDGIDADAAKASFKTGVLTVTIPKVAEAQSGAKRIPVQSN</sequence>
<accession>A0A7Z0DUA0</accession>
<dbReference type="SUPFAM" id="SSF49764">
    <property type="entry name" value="HSP20-like chaperones"/>
    <property type="match status" value="1"/>
</dbReference>
<dbReference type="RefSeq" id="WP_054184831.1">
    <property type="nucleotide sequence ID" value="NZ_JACBZV010000001.1"/>
</dbReference>
<evidence type="ECO:0000256" key="1">
    <source>
        <dbReference type="ARBA" id="ARBA00023016"/>
    </source>
</evidence>
<dbReference type="Pfam" id="PF00011">
    <property type="entry name" value="HSP20"/>
    <property type="match status" value="1"/>
</dbReference>
<name>A0A7Z0DUA0_RHILE</name>
<dbReference type="GO" id="GO:0009408">
    <property type="term" value="P:response to heat"/>
    <property type="evidence" value="ECO:0007669"/>
    <property type="project" value="InterPro"/>
</dbReference>
<dbReference type="EMBL" id="JACIIJ010000007">
    <property type="protein sequence ID" value="MBB6222323.1"/>
    <property type="molecule type" value="Genomic_DNA"/>
</dbReference>
<dbReference type="InterPro" id="IPR002068">
    <property type="entry name" value="A-crystallin/Hsp20_dom"/>
</dbReference>
<comment type="caution">
    <text evidence="6">The sequence shown here is derived from an EMBL/GenBank/DDBJ whole genome shotgun (WGS) entry which is preliminary data.</text>
</comment>
<comment type="similarity">
    <text evidence="2 3">Belongs to the small heat shock protein (HSP20) family.</text>
</comment>
<dbReference type="InterPro" id="IPR044587">
    <property type="entry name" value="HSP21-like"/>
</dbReference>
<evidence type="ECO:0000313" key="6">
    <source>
        <dbReference type="EMBL" id="NYJ09130.1"/>
    </source>
</evidence>
<feature type="domain" description="SHSP" evidence="4">
    <location>
        <begin position="53"/>
        <end position="169"/>
    </location>
</feature>
<evidence type="ECO:0000313" key="5">
    <source>
        <dbReference type="EMBL" id="MBB6222323.1"/>
    </source>
</evidence>
<dbReference type="Gene3D" id="2.60.40.790">
    <property type="match status" value="1"/>
</dbReference>
<dbReference type="InterPro" id="IPR008978">
    <property type="entry name" value="HSP20-like_chaperone"/>
</dbReference>